<evidence type="ECO:0000259" key="2">
    <source>
        <dbReference type="Pfam" id="PF13372"/>
    </source>
</evidence>
<evidence type="ECO:0000313" key="4">
    <source>
        <dbReference type="EMBL" id="RKS91351.1"/>
    </source>
</evidence>
<gene>
    <name evidence="4" type="ORF">DFR51_0914</name>
    <name evidence="3" type="ORF">SmB9_19810</name>
</gene>
<dbReference type="Pfam" id="PF13372">
    <property type="entry name" value="Alginate_exp"/>
    <property type="match status" value="1"/>
</dbReference>
<dbReference type="AlphaFoldDB" id="A0AAD1D6P1"/>
<evidence type="ECO:0000256" key="1">
    <source>
        <dbReference type="SAM" id="SignalP"/>
    </source>
</evidence>
<dbReference type="EMBL" id="AP018711">
    <property type="protein sequence ID" value="BBE34323.1"/>
    <property type="molecule type" value="Genomic_DNA"/>
</dbReference>
<organism evidence="3 5">
    <name type="scientific">Sphingosinicella microcystinivorans</name>
    <dbReference type="NCBI Taxonomy" id="335406"/>
    <lineage>
        <taxon>Bacteria</taxon>
        <taxon>Pseudomonadati</taxon>
        <taxon>Pseudomonadota</taxon>
        <taxon>Alphaproteobacteria</taxon>
        <taxon>Sphingomonadales</taxon>
        <taxon>Sphingosinicellaceae</taxon>
        <taxon>Sphingosinicella</taxon>
    </lineage>
</organism>
<sequence length="458" mass="50238">MRWSLLLFAVMLPGTAAAEMPDVAQSNWRYDEDWTGLRALPKSGDDPWWRVAKYQPLHADGSGYASFGLELRARYEGFRGNLWGGGDAPDDSYLWLRAIPHMDVHAGPLRAFVQPILAMARGVGAGDGPADATGIDMLQAFADLDLPLGENAHITVRGGRAFIPLGSERLVGTRYGPNVPQAFDGVRLSLRYQGVQADLIGVKPVAPGPDDFDDRTSSTKRLRGVYATVPVADGLAVDAYWLDYRNEAARFVQAVANEKRRTYGVRIFGARGRWAWNWEAMLQRGHFGSARIRAWSLATETAYRFEDAPFAPRMRLRANIASGDDNPTDNSLGTFNPMFPKGKYFGELSPIGPYNIANIHPSIDFDLSGGVSFDLAGVAYWRASRRDGVYEVPGQLLRTGAANARFIGAQTEAVLGWQVSSVFSVGLSASLFLPGGFIRETGRARTIGMVGFETMMRF</sequence>
<dbReference type="InterPro" id="IPR025388">
    <property type="entry name" value="Alginate_export_dom"/>
</dbReference>
<dbReference type="RefSeq" id="WP_121047810.1">
    <property type="nucleotide sequence ID" value="NZ_AP018711.1"/>
</dbReference>
<dbReference type="Proteomes" id="UP000276029">
    <property type="component" value="Unassembled WGS sequence"/>
</dbReference>
<feature type="signal peptide" evidence="1">
    <location>
        <begin position="1"/>
        <end position="18"/>
    </location>
</feature>
<evidence type="ECO:0000313" key="6">
    <source>
        <dbReference type="Proteomes" id="UP000276029"/>
    </source>
</evidence>
<evidence type="ECO:0000313" key="5">
    <source>
        <dbReference type="Proteomes" id="UP000275727"/>
    </source>
</evidence>
<protein>
    <submittedName>
        <fullName evidence="3">Alginate export family protein</fullName>
    </submittedName>
    <submittedName>
        <fullName evidence="4">Alginate export protein</fullName>
    </submittedName>
</protein>
<dbReference type="EMBL" id="RBWX01000007">
    <property type="protein sequence ID" value="RKS91351.1"/>
    <property type="molecule type" value="Genomic_DNA"/>
</dbReference>
<keyword evidence="6" id="KW-1185">Reference proteome</keyword>
<proteinExistence type="predicted"/>
<dbReference type="KEGG" id="smic:SmB9_19810"/>
<dbReference type="InterPro" id="IPR053728">
    <property type="entry name" value="Alginate_Permeability_Chnl"/>
</dbReference>
<keyword evidence="1" id="KW-0732">Signal</keyword>
<accession>A0AAD1D6P1</accession>
<reference evidence="4 6" key="2">
    <citation type="submission" date="2018-10" db="EMBL/GenBank/DDBJ databases">
        <title>Genomic Encyclopedia of Type Strains, Phase IV (KMG-IV): sequencing the most valuable type-strain genomes for metagenomic binning, comparative biology and taxonomic classification.</title>
        <authorList>
            <person name="Goeker M."/>
        </authorList>
    </citation>
    <scope>NUCLEOTIDE SEQUENCE [LARGE SCALE GENOMIC DNA]</scope>
    <source>
        <strain evidence="4 6">DSM 19791</strain>
    </source>
</reference>
<feature type="chain" id="PRO_5042217635" evidence="1">
    <location>
        <begin position="19"/>
        <end position="458"/>
    </location>
</feature>
<reference evidence="3 5" key="1">
    <citation type="submission" date="2018-06" db="EMBL/GenBank/DDBJ databases">
        <title>Complete Genome Sequence of the Microcystin-Degrading Bacterium Sphingosinicella microcystinivorans Strain B-9.</title>
        <authorList>
            <person name="Jin H."/>
            <person name="Nishizawa T."/>
            <person name="Guo Y."/>
            <person name="Nishizawa A."/>
            <person name="Park H."/>
            <person name="Kato H."/>
            <person name="Tsuji K."/>
            <person name="Harada K."/>
        </authorList>
    </citation>
    <scope>NUCLEOTIDE SEQUENCE [LARGE SCALE GENOMIC DNA]</scope>
    <source>
        <strain evidence="3 5">B9</strain>
    </source>
</reference>
<evidence type="ECO:0000313" key="3">
    <source>
        <dbReference type="EMBL" id="BBE34323.1"/>
    </source>
</evidence>
<feature type="domain" description="Alginate export" evidence="2">
    <location>
        <begin position="64"/>
        <end position="443"/>
    </location>
</feature>
<dbReference type="Proteomes" id="UP000275727">
    <property type="component" value="Chromosome"/>
</dbReference>
<dbReference type="Gene3D" id="2.40.160.100">
    <property type="match status" value="1"/>
</dbReference>
<name>A0AAD1D6P1_SPHMI</name>